<dbReference type="Proteomes" id="UP000249135">
    <property type="component" value="Unassembled WGS sequence"/>
</dbReference>
<sequence>MVRAAGRPAMLLQVLPFAVAGVLLAACGERDSGAADADEADAAPRPVAAAGTTLAPPVPAPRLIRVPAAPKLRVYIDCYNDLDERARSALTSYFLSVDPEGLGAGRPVPSAPGAIDVRDLLDCRTRTERAAAQAPRMEPLDGAAADYLRQLTALTAPLNETATYYRQQDYKDDDFAKGRALHPRLLNAYQAFVRASRAFAAGIDAEEAREMPAQLAQIEKKQGRKAAYWNLALALEAQQAMRVLAADSVDADAARQRIDGFERVAADAMAYMDANPRERPVSWNIVHEYTEAFRRATKARMRRVRDNTPYTPGEQELIRTGSAVHVAGTAHQVMQAYNGLVGMVNSGV</sequence>
<keyword evidence="1" id="KW-0732">Signal</keyword>
<proteinExistence type="predicted"/>
<feature type="chain" id="PRO_5015839582" description="DUF3829 domain-containing protein" evidence="1">
    <location>
        <begin position="26"/>
        <end position="348"/>
    </location>
</feature>
<protein>
    <recommendedName>
        <fullName evidence="4">DUF3829 domain-containing protein</fullName>
    </recommendedName>
</protein>
<name>A0A2W5Q959_VARPD</name>
<evidence type="ECO:0000313" key="2">
    <source>
        <dbReference type="EMBL" id="PZQ73946.1"/>
    </source>
</evidence>
<dbReference type="InterPro" id="IPR024291">
    <property type="entry name" value="DUF3829"/>
</dbReference>
<evidence type="ECO:0000313" key="3">
    <source>
        <dbReference type="Proteomes" id="UP000249135"/>
    </source>
</evidence>
<dbReference type="AlphaFoldDB" id="A0A2W5Q959"/>
<comment type="caution">
    <text evidence="2">The sequence shown here is derived from an EMBL/GenBank/DDBJ whole genome shotgun (WGS) entry which is preliminary data.</text>
</comment>
<gene>
    <name evidence="2" type="ORF">DI563_13535</name>
</gene>
<organism evidence="2 3">
    <name type="scientific">Variovorax paradoxus</name>
    <dbReference type="NCBI Taxonomy" id="34073"/>
    <lineage>
        <taxon>Bacteria</taxon>
        <taxon>Pseudomonadati</taxon>
        <taxon>Pseudomonadota</taxon>
        <taxon>Betaproteobacteria</taxon>
        <taxon>Burkholderiales</taxon>
        <taxon>Comamonadaceae</taxon>
        <taxon>Variovorax</taxon>
    </lineage>
</organism>
<reference evidence="2 3" key="1">
    <citation type="submission" date="2017-08" db="EMBL/GenBank/DDBJ databases">
        <title>Infants hospitalized years apart are colonized by the same room-sourced microbial strains.</title>
        <authorList>
            <person name="Brooks B."/>
            <person name="Olm M.R."/>
            <person name="Firek B.A."/>
            <person name="Baker R."/>
            <person name="Thomas B.C."/>
            <person name="Morowitz M.J."/>
            <person name="Banfield J.F."/>
        </authorList>
    </citation>
    <scope>NUCLEOTIDE SEQUENCE [LARGE SCALE GENOMIC DNA]</scope>
    <source>
        <strain evidence="2">S2_005_003_R2_41</strain>
    </source>
</reference>
<dbReference type="PROSITE" id="PS51257">
    <property type="entry name" value="PROKAR_LIPOPROTEIN"/>
    <property type="match status" value="1"/>
</dbReference>
<accession>A0A2W5Q959</accession>
<dbReference type="Pfam" id="PF12889">
    <property type="entry name" value="DUF3829"/>
    <property type="match status" value="1"/>
</dbReference>
<feature type="signal peptide" evidence="1">
    <location>
        <begin position="1"/>
        <end position="25"/>
    </location>
</feature>
<dbReference type="EMBL" id="QFPP01000157">
    <property type="protein sequence ID" value="PZQ73946.1"/>
    <property type="molecule type" value="Genomic_DNA"/>
</dbReference>
<evidence type="ECO:0008006" key="4">
    <source>
        <dbReference type="Google" id="ProtNLM"/>
    </source>
</evidence>
<evidence type="ECO:0000256" key="1">
    <source>
        <dbReference type="SAM" id="SignalP"/>
    </source>
</evidence>